<evidence type="ECO:0000313" key="1">
    <source>
        <dbReference type="EMBL" id="CAE8581112.1"/>
    </source>
</evidence>
<reference evidence="2" key="1">
    <citation type="submission" date="2021-02" db="EMBL/GenBank/DDBJ databases">
        <authorList>
            <person name="Dougan E. K."/>
            <person name="Rhodes N."/>
            <person name="Thang M."/>
            <person name="Chan C."/>
        </authorList>
    </citation>
    <scope>NUCLEOTIDE SEQUENCE</scope>
</reference>
<dbReference type="AlphaFoldDB" id="A0A813L7B1"/>
<keyword evidence="4" id="KW-1185">Reference proteome</keyword>
<protein>
    <submittedName>
        <fullName evidence="2">Uncharacterized protein</fullName>
    </submittedName>
</protein>
<comment type="caution">
    <text evidence="2">The sequence shown here is derived from an EMBL/GenBank/DDBJ whole genome shotgun (WGS) entry which is preliminary data.</text>
</comment>
<dbReference type="Proteomes" id="UP000654075">
    <property type="component" value="Unassembled WGS sequence"/>
</dbReference>
<dbReference type="EMBL" id="CAJNNV010000024">
    <property type="protein sequence ID" value="CAE8581112.1"/>
    <property type="molecule type" value="Genomic_DNA"/>
</dbReference>
<proteinExistence type="predicted"/>
<name>A0A813L7B1_POLGL</name>
<evidence type="ECO:0000313" key="3">
    <source>
        <dbReference type="Proteomes" id="UP000626109"/>
    </source>
</evidence>
<gene>
    <name evidence="1" type="ORF">PGLA1383_LOCUS144</name>
    <name evidence="2" type="ORF">PGLA2088_LOCUS39998</name>
</gene>
<dbReference type="Proteomes" id="UP000626109">
    <property type="component" value="Unassembled WGS sequence"/>
</dbReference>
<accession>A0A813L7B1</accession>
<dbReference type="EMBL" id="CAJNNW010033354">
    <property type="protein sequence ID" value="CAE8718291.1"/>
    <property type="molecule type" value="Genomic_DNA"/>
</dbReference>
<evidence type="ECO:0000313" key="2">
    <source>
        <dbReference type="EMBL" id="CAE8718291.1"/>
    </source>
</evidence>
<sequence length="235" mass="25633">MVCTATTWLSNTLMSWRCKPPAAPVACMAPALMLSVADDLAVASLWNRPSCGHSLFAKFSSDPFNAGGTHWFENLTMELTGVRISFPLRVTLPDAARYLSQMTTIGSFVDENGQTRMEQLALNDVGDREHDIGDAPGLFQLGHQHEKARTGAAARAMVREDGEEARQGCQGRLFEDASGREEHNGFHGSASRTLRSKHSTCPEHQTFDDIFPGFNALPDGLGMPSLPAAVSWKQQ</sequence>
<organism evidence="2 3">
    <name type="scientific">Polarella glacialis</name>
    <name type="common">Dinoflagellate</name>
    <dbReference type="NCBI Taxonomy" id="89957"/>
    <lineage>
        <taxon>Eukaryota</taxon>
        <taxon>Sar</taxon>
        <taxon>Alveolata</taxon>
        <taxon>Dinophyceae</taxon>
        <taxon>Suessiales</taxon>
        <taxon>Suessiaceae</taxon>
        <taxon>Polarella</taxon>
    </lineage>
</organism>
<evidence type="ECO:0000313" key="4">
    <source>
        <dbReference type="Proteomes" id="UP000654075"/>
    </source>
</evidence>